<evidence type="ECO:0000256" key="2">
    <source>
        <dbReference type="ARBA" id="ARBA00022679"/>
    </source>
</evidence>
<evidence type="ECO:0000256" key="4">
    <source>
        <dbReference type="ARBA" id="ARBA00022695"/>
    </source>
</evidence>
<sequence>MKEAQAASLQVLSRLEKAGFQAYWVGGCVRDELLGQEPTDYDVATDASPEKVQSLFAKTVPTGIGHGTVTVLIHRQPVEVTTFRQETAYEDHRHPGKVQFVKTLEMDLARRDFTINAMARDRRGHLIDPFGGRKDLQSQVVRAVGEAEVRFQEDALRMVRALRFCAQLGFRIDEQTKKALLRQKSLLCHLAVERVTQELEKMWTTNKPSQGVRPLWEFGLFPHLPPFSYWEDPVSPPSSSLQEIDRPIGRWARWALFLHLCGVSTKKSRACLRSFRLPARDVENIASVYRLGSDWCLTREDVYNGKMLLLSHGVEKLFSALETAAAIHPWVSEEEKGLREALLRWQEEMPVRHLGELNVNGGKLIEAMGRQGGPWTGQVLDILLKKVALGELPNETEALLEEGRRLVQSSS</sequence>
<dbReference type="InterPro" id="IPR043519">
    <property type="entry name" value="NT_sf"/>
</dbReference>
<dbReference type="Gene3D" id="1.10.3090.10">
    <property type="entry name" value="cca-adding enzyme, domain 2"/>
    <property type="match status" value="1"/>
</dbReference>
<evidence type="ECO:0000313" key="14">
    <source>
        <dbReference type="Proteomes" id="UP001597282"/>
    </source>
</evidence>
<evidence type="ECO:0000256" key="6">
    <source>
        <dbReference type="ARBA" id="ARBA00022741"/>
    </source>
</evidence>
<dbReference type="SUPFAM" id="SSF81891">
    <property type="entry name" value="Poly A polymerase C-terminal region-like"/>
    <property type="match status" value="1"/>
</dbReference>
<evidence type="ECO:0000313" key="13">
    <source>
        <dbReference type="EMBL" id="MFD1426108.1"/>
    </source>
</evidence>
<evidence type="ECO:0000256" key="1">
    <source>
        <dbReference type="ARBA" id="ARBA00001946"/>
    </source>
</evidence>
<keyword evidence="7" id="KW-0460">Magnesium</keyword>
<gene>
    <name evidence="13" type="ORF">ACFQ4Y_04075</name>
</gene>
<evidence type="ECO:0000256" key="3">
    <source>
        <dbReference type="ARBA" id="ARBA00022694"/>
    </source>
</evidence>
<dbReference type="InterPro" id="IPR050264">
    <property type="entry name" value="Bact_CCA-adding_enz_type3_sf"/>
</dbReference>
<dbReference type="RefSeq" id="WP_380163116.1">
    <property type="nucleotide sequence ID" value="NZ_JBHTNU010000003.1"/>
</dbReference>
<accession>A0ABW4C7K8</accession>
<keyword evidence="14" id="KW-1185">Reference proteome</keyword>
<dbReference type="PANTHER" id="PTHR46173">
    <property type="entry name" value="CCA TRNA NUCLEOTIDYLTRANSFERASE 1, MITOCHONDRIAL"/>
    <property type="match status" value="1"/>
</dbReference>
<keyword evidence="2 9" id="KW-0808">Transferase</keyword>
<reference evidence="14" key="1">
    <citation type="journal article" date="2019" name="Int. J. Syst. Evol. Microbiol.">
        <title>The Global Catalogue of Microorganisms (GCM) 10K type strain sequencing project: providing services to taxonomists for standard genome sequencing and annotation.</title>
        <authorList>
            <consortium name="The Broad Institute Genomics Platform"/>
            <consortium name="The Broad Institute Genome Sequencing Center for Infectious Disease"/>
            <person name="Wu L."/>
            <person name="Ma J."/>
        </authorList>
    </citation>
    <scope>NUCLEOTIDE SEQUENCE [LARGE SCALE GENOMIC DNA]</scope>
    <source>
        <strain evidence="14">S1</strain>
    </source>
</reference>
<dbReference type="Pfam" id="PF12627">
    <property type="entry name" value="PolyA_pol_RNAbd"/>
    <property type="match status" value="1"/>
</dbReference>
<comment type="cofactor">
    <cofactor evidence="1">
        <name>Mg(2+)</name>
        <dbReference type="ChEBI" id="CHEBI:18420"/>
    </cofactor>
</comment>
<keyword evidence="6" id="KW-0547">Nucleotide-binding</keyword>
<name>A0ABW4C7K8_9BACL</name>
<dbReference type="EMBL" id="JBHTNU010000003">
    <property type="protein sequence ID" value="MFD1426108.1"/>
    <property type="molecule type" value="Genomic_DNA"/>
</dbReference>
<protein>
    <submittedName>
        <fullName evidence="13">CCA tRNA nucleotidyltransferase</fullName>
        <ecNumber evidence="13">2.7.7.72</ecNumber>
    </submittedName>
</protein>
<comment type="caution">
    <text evidence="13">The sequence shown here is derived from an EMBL/GenBank/DDBJ whole genome shotgun (WGS) entry which is preliminary data.</text>
</comment>
<dbReference type="InterPro" id="IPR032828">
    <property type="entry name" value="PolyA_RNA-bd"/>
</dbReference>
<dbReference type="Proteomes" id="UP001597282">
    <property type="component" value="Unassembled WGS sequence"/>
</dbReference>
<evidence type="ECO:0000259" key="11">
    <source>
        <dbReference type="Pfam" id="PF12627"/>
    </source>
</evidence>
<dbReference type="InterPro" id="IPR032810">
    <property type="entry name" value="CCA-adding_enz_C"/>
</dbReference>
<evidence type="ECO:0000256" key="8">
    <source>
        <dbReference type="ARBA" id="ARBA00022884"/>
    </source>
</evidence>
<evidence type="ECO:0000256" key="5">
    <source>
        <dbReference type="ARBA" id="ARBA00022723"/>
    </source>
</evidence>
<keyword evidence="3" id="KW-0819">tRNA processing</keyword>
<organism evidence="13 14">
    <name type="scientific">Kroppenstedtia sanguinis</name>
    <dbReference type="NCBI Taxonomy" id="1380684"/>
    <lineage>
        <taxon>Bacteria</taxon>
        <taxon>Bacillati</taxon>
        <taxon>Bacillota</taxon>
        <taxon>Bacilli</taxon>
        <taxon>Bacillales</taxon>
        <taxon>Thermoactinomycetaceae</taxon>
        <taxon>Kroppenstedtia</taxon>
    </lineage>
</organism>
<feature type="domain" description="tRNA nucleotidyltransferase/poly(A) polymerase RNA and SrmB- binding" evidence="11">
    <location>
        <begin position="169"/>
        <end position="226"/>
    </location>
</feature>
<dbReference type="PROSITE" id="PS51257">
    <property type="entry name" value="PROKAR_LIPOPROTEIN"/>
    <property type="match status" value="1"/>
</dbReference>
<dbReference type="EC" id="2.7.7.72" evidence="13"/>
<feature type="domain" description="Poly A polymerase head" evidence="10">
    <location>
        <begin position="22"/>
        <end position="142"/>
    </location>
</feature>
<dbReference type="Pfam" id="PF13735">
    <property type="entry name" value="tRNA_NucTran2_2"/>
    <property type="match status" value="1"/>
</dbReference>
<comment type="similarity">
    <text evidence="9">Belongs to the tRNA nucleotidyltransferase/poly(A) polymerase family.</text>
</comment>
<dbReference type="Gene3D" id="1.10.246.80">
    <property type="match status" value="1"/>
</dbReference>
<dbReference type="Gene3D" id="3.30.460.10">
    <property type="entry name" value="Beta Polymerase, domain 2"/>
    <property type="match status" value="1"/>
</dbReference>
<evidence type="ECO:0000259" key="10">
    <source>
        <dbReference type="Pfam" id="PF01743"/>
    </source>
</evidence>
<proteinExistence type="inferred from homology"/>
<keyword evidence="4 13" id="KW-0548">Nucleotidyltransferase</keyword>
<dbReference type="NCBIfam" id="NF009814">
    <property type="entry name" value="PRK13299.1"/>
    <property type="match status" value="1"/>
</dbReference>
<keyword evidence="5" id="KW-0479">Metal-binding</keyword>
<evidence type="ECO:0000256" key="7">
    <source>
        <dbReference type="ARBA" id="ARBA00022842"/>
    </source>
</evidence>
<dbReference type="InterPro" id="IPR002646">
    <property type="entry name" value="PolA_pol_head_dom"/>
</dbReference>
<dbReference type="PANTHER" id="PTHR46173:SF1">
    <property type="entry name" value="CCA TRNA NUCLEOTIDYLTRANSFERASE 1, MITOCHONDRIAL"/>
    <property type="match status" value="1"/>
</dbReference>
<dbReference type="SUPFAM" id="SSF81301">
    <property type="entry name" value="Nucleotidyltransferase"/>
    <property type="match status" value="1"/>
</dbReference>
<evidence type="ECO:0000256" key="9">
    <source>
        <dbReference type="RuleBase" id="RU003953"/>
    </source>
</evidence>
<dbReference type="GO" id="GO:0004810">
    <property type="term" value="F:CCA tRNA nucleotidyltransferase activity"/>
    <property type="evidence" value="ECO:0007669"/>
    <property type="project" value="UniProtKB-EC"/>
</dbReference>
<dbReference type="Pfam" id="PF01743">
    <property type="entry name" value="PolyA_pol"/>
    <property type="match status" value="1"/>
</dbReference>
<keyword evidence="8 9" id="KW-0694">RNA-binding</keyword>
<feature type="domain" description="CCA-adding enzyme C-terminal" evidence="12">
    <location>
        <begin position="253"/>
        <end position="401"/>
    </location>
</feature>
<evidence type="ECO:0000259" key="12">
    <source>
        <dbReference type="Pfam" id="PF13735"/>
    </source>
</evidence>
<dbReference type="CDD" id="cd05398">
    <property type="entry name" value="NT_ClassII-CCAase"/>
    <property type="match status" value="1"/>
</dbReference>